<keyword evidence="3" id="KW-1185">Reference proteome</keyword>
<feature type="chain" id="PRO_5033004664" evidence="1">
    <location>
        <begin position="33"/>
        <end position="226"/>
    </location>
</feature>
<protein>
    <submittedName>
        <fullName evidence="2">Uncharacterized protein</fullName>
    </submittedName>
</protein>
<comment type="caution">
    <text evidence="2">The sequence shown here is derived from an EMBL/GenBank/DDBJ whole genome shotgun (WGS) entry which is preliminary data.</text>
</comment>
<feature type="non-terminal residue" evidence="2">
    <location>
        <position position="226"/>
    </location>
</feature>
<evidence type="ECO:0000313" key="3">
    <source>
        <dbReference type="Proteomes" id="UP000553459"/>
    </source>
</evidence>
<organism evidence="2 3">
    <name type="scientific">Elizabethkingia argenteiflava</name>
    <dbReference type="NCBI Taxonomy" id="2681556"/>
    <lineage>
        <taxon>Bacteria</taxon>
        <taxon>Pseudomonadati</taxon>
        <taxon>Bacteroidota</taxon>
        <taxon>Flavobacteriia</taxon>
        <taxon>Flavobacteriales</taxon>
        <taxon>Weeksellaceae</taxon>
        <taxon>Elizabethkingia</taxon>
    </lineage>
</organism>
<evidence type="ECO:0000256" key="1">
    <source>
        <dbReference type="SAM" id="SignalP"/>
    </source>
</evidence>
<dbReference type="PROSITE" id="PS51257">
    <property type="entry name" value="PROKAR_LIPOPROTEIN"/>
    <property type="match status" value="1"/>
</dbReference>
<name>A0A845PZN1_9FLAO</name>
<reference evidence="2 3" key="1">
    <citation type="submission" date="2019-11" db="EMBL/GenBank/DDBJ databases">
        <title>Characterization of Elizabethkingia argenteiflava sp. nov., isolated from inner surface of Soybean Pods.</title>
        <authorList>
            <person name="Mo S."/>
        </authorList>
    </citation>
    <scope>NUCLEOTIDE SEQUENCE [LARGE SCALE GENOMIC DNA]</scope>
    <source>
        <strain evidence="2 3">YB22</strain>
    </source>
</reference>
<evidence type="ECO:0000313" key="2">
    <source>
        <dbReference type="EMBL" id="NAW51818.1"/>
    </source>
</evidence>
<proteinExistence type="predicted"/>
<dbReference type="Proteomes" id="UP000553459">
    <property type="component" value="Unassembled WGS sequence"/>
</dbReference>
<sequence length="226" mass="25225">MKRIVFYKKTRLTTAFIAVSLLLFFLACRSTGAESQLSTDHQNPLLSGGMAIVKVNMHGDVFDDFHELNPKASLQRGNSLENPAQKLREEIPFNDEYNLVAELTPVNTLSSEKTAQASLNRNLASKTEITPLKTGVKYKVVVYDASGEYVTERDYTVGREKDTDQLALKGGDTYTFIAYSLNSSELPDVNFSNPSHKTLETSSLNNLSGNSDFMYFRKDMQVSGNR</sequence>
<dbReference type="AlphaFoldDB" id="A0A845PZN1"/>
<accession>A0A845PZN1</accession>
<gene>
    <name evidence="2" type="ORF">GNY06_10695</name>
</gene>
<keyword evidence="1" id="KW-0732">Signal</keyword>
<dbReference type="EMBL" id="JAAABJ010000624">
    <property type="protein sequence ID" value="NAW51818.1"/>
    <property type="molecule type" value="Genomic_DNA"/>
</dbReference>
<feature type="signal peptide" evidence="1">
    <location>
        <begin position="1"/>
        <end position="32"/>
    </location>
</feature>